<reference evidence="2" key="1">
    <citation type="submission" date="2022-09" db="EMBL/GenBank/DDBJ databases">
        <title>Actin cytoskeleton and complex cell architecture in an #Asgard archaeon.</title>
        <authorList>
            <person name="Ponce Toledo R.I."/>
            <person name="Schleper C."/>
            <person name="Rodrigues Oliveira T."/>
            <person name="Wollweber F."/>
            <person name="Xu J."/>
            <person name="Rittmann S."/>
            <person name="Klingl A."/>
            <person name="Pilhofer M."/>
        </authorList>
    </citation>
    <scope>NUCLEOTIDE SEQUENCE</scope>
    <source>
        <strain evidence="2">B-35</strain>
    </source>
</reference>
<organism evidence="2 3">
    <name type="scientific">Candidatus Lokiarchaeum ossiferum</name>
    <dbReference type="NCBI Taxonomy" id="2951803"/>
    <lineage>
        <taxon>Archaea</taxon>
        <taxon>Promethearchaeati</taxon>
        <taxon>Promethearchaeota</taxon>
        <taxon>Promethearchaeia</taxon>
        <taxon>Promethearchaeales</taxon>
        <taxon>Promethearchaeaceae</taxon>
        <taxon>Candidatus Lokiarchaeum</taxon>
    </lineage>
</organism>
<feature type="coiled-coil region" evidence="1">
    <location>
        <begin position="45"/>
        <end position="79"/>
    </location>
</feature>
<dbReference type="EMBL" id="CP104013">
    <property type="protein sequence ID" value="UYP44339.1"/>
    <property type="molecule type" value="Genomic_DNA"/>
</dbReference>
<evidence type="ECO:0000256" key="1">
    <source>
        <dbReference type="SAM" id="Coils"/>
    </source>
</evidence>
<keyword evidence="3" id="KW-1185">Reference proteome</keyword>
<protein>
    <recommendedName>
        <fullName evidence="4">Transposase</fullName>
    </recommendedName>
</protein>
<dbReference type="Proteomes" id="UP001208689">
    <property type="component" value="Chromosome"/>
</dbReference>
<proteinExistence type="predicted"/>
<evidence type="ECO:0000313" key="3">
    <source>
        <dbReference type="Proteomes" id="UP001208689"/>
    </source>
</evidence>
<name>A0ABY6HPE8_9ARCH</name>
<keyword evidence="1" id="KW-0175">Coiled coil</keyword>
<evidence type="ECO:0008006" key="4">
    <source>
        <dbReference type="Google" id="ProtNLM"/>
    </source>
</evidence>
<evidence type="ECO:0000313" key="2">
    <source>
        <dbReference type="EMBL" id="UYP44339.1"/>
    </source>
</evidence>
<sequence length="98" mass="11547">MGKSSKEKINYAVELLKQGKTYREIQKELKTQFGSTMSFSTLQKLNQVQEKVIGENSRIQELEQELALFKRLYFELLKKYDSLHEQEDNQNGKSKKTK</sequence>
<accession>A0ABY6HPE8</accession>
<gene>
    <name evidence="2" type="ORF">NEF87_000624</name>
</gene>